<dbReference type="Proteomes" id="UP000215086">
    <property type="component" value="Chromosome"/>
</dbReference>
<evidence type="ECO:0000313" key="3">
    <source>
        <dbReference type="Proteomes" id="UP000215086"/>
    </source>
</evidence>
<keyword evidence="1" id="KW-0812">Transmembrane</keyword>
<proteinExistence type="predicted"/>
<feature type="transmembrane region" description="Helical" evidence="1">
    <location>
        <begin position="20"/>
        <end position="42"/>
    </location>
</feature>
<gene>
    <name evidence="2" type="ORF">THTE_0140</name>
</gene>
<keyword evidence="1" id="KW-0472">Membrane</keyword>
<reference evidence="2 3" key="1">
    <citation type="journal article" name="Front. Microbiol.">
        <title>Sugar Metabolism of the First Thermophilic Planctomycete Thermogutta terrifontis: Comparative Genomic and Transcriptomic Approaches.</title>
        <authorList>
            <person name="Elcheninov A.G."/>
            <person name="Menzel P."/>
            <person name="Gudbergsdottir S.R."/>
            <person name="Slesarev A.I."/>
            <person name="Kadnikov V.V."/>
            <person name="Krogh A."/>
            <person name="Bonch-Osmolovskaya E.A."/>
            <person name="Peng X."/>
            <person name="Kublanov I.V."/>
        </authorList>
    </citation>
    <scope>NUCLEOTIDE SEQUENCE [LARGE SCALE GENOMIC DNA]</scope>
    <source>
        <strain evidence="2 3">R1</strain>
    </source>
</reference>
<evidence type="ECO:0000313" key="2">
    <source>
        <dbReference type="EMBL" id="ASV72742.1"/>
    </source>
</evidence>
<sequence>MFLGLFEEWNESVKRWLKIVLIALGGFFLLGLIVFQILLILASRAPDFYLEKVQIDPVQASRMSDQLLQKTTALAGQVQHPGRWYQVFTEDEINAWLAVDLPKNHHDLLPPELSDPRIKLDPDTVRIAVKARQGLLSGILSIDLHVQSPEDNTVVVVFRRVSLGALPLPVRPLIERLKNFAATAGWEIREMQKDGAPTFVIRIPPMPDEKGQIRELTWLHIVDGRVELSGMVRKR</sequence>
<protein>
    <submittedName>
        <fullName evidence="2">Uncharacterized protein</fullName>
    </submittedName>
</protein>
<evidence type="ECO:0000256" key="1">
    <source>
        <dbReference type="SAM" id="Phobius"/>
    </source>
</evidence>
<name>A0A286R9V4_9BACT</name>
<keyword evidence="3" id="KW-1185">Reference proteome</keyword>
<dbReference type="AlphaFoldDB" id="A0A286R9V4"/>
<accession>A0A286R9V4</accession>
<keyword evidence="1" id="KW-1133">Transmembrane helix</keyword>
<organism evidence="2 3">
    <name type="scientific">Thermogutta terrifontis</name>
    <dbReference type="NCBI Taxonomy" id="1331910"/>
    <lineage>
        <taxon>Bacteria</taxon>
        <taxon>Pseudomonadati</taxon>
        <taxon>Planctomycetota</taxon>
        <taxon>Planctomycetia</taxon>
        <taxon>Pirellulales</taxon>
        <taxon>Thermoguttaceae</taxon>
        <taxon>Thermogutta</taxon>
    </lineage>
</organism>
<dbReference type="KEGG" id="ttf:THTE_0140"/>
<dbReference type="EMBL" id="CP018477">
    <property type="protein sequence ID" value="ASV72742.1"/>
    <property type="molecule type" value="Genomic_DNA"/>
</dbReference>